<evidence type="ECO:0000313" key="9">
    <source>
        <dbReference type="Proteomes" id="UP000007756"/>
    </source>
</evidence>
<dbReference type="SMR" id="A0A0H3DN76"/>
<evidence type="ECO:0000256" key="1">
    <source>
        <dbReference type="ARBA" id="ARBA00000073"/>
    </source>
</evidence>
<organism evidence="8 9">
    <name type="scientific">Mycoplasmoides pneumoniae (strain ATCC 15531 / DSM 23978 / CIP 103766 / NBRC 14401 / NCTC 10119 / FH)</name>
    <name type="common">Mycoplasma pneumoniae</name>
    <dbReference type="NCBI Taxonomy" id="722438"/>
    <lineage>
        <taxon>Bacteria</taxon>
        <taxon>Bacillati</taxon>
        <taxon>Mycoplasmatota</taxon>
        <taxon>Mycoplasmoidales</taxon>
        <taxon>Mycoplasmoidaceae</taxon>
        <taxon>Mycoplasmoides</taxon>
    </lineage>
</organism>
<dbReference type="PANTHER" id="PTHR21600:SF44">
    <property type="entry name" value="RIBOSOMAL LARGE SUBUNIT PSEUDOURIDINE SYNTHASE D"/>
    <property type="match status" value="1"/>
</dbReference>
<dbReference type="Gene3D" id="3.30.2350.10">
    <property type="entry name" value="Pseudouridine synthase"/>
    <property type="match status" value="1"/>
</dbReference>
<feature type="domain" description="RNA-binding S4" evidence="7">
    <location>
        <begin position="15"/>
        <end position="72"/>
    </location>
</feature>
<dbReference type="InterPro" id="IPR006225">
    <property type="entry name" value="PsdUridine_synth_RluC/D"/>
</dbReference>
<comment type="function">
    <text evidence="6">Responsible for synthesis of pseudouridine from uracil.</text>
</comment>
<dbReference type="GeneID" id="66608770"/>
<dbReference type="SMART" id="SM00363">
    <property type="entry name" value="S4"/>
    <property type="match status" value="1"/>
</dbReference>
<comment type="catalytic activity">
    <reaction evidence="1 6">
        <text>a uridine in RNA = a pseudouridine in RNA</text>
        <dbReference type="Rhea" id="RHEA:48348"/>
        <dbReference type="Rhea" id="RHEA-COMP:12068"/>
        <dbReference type="Rhea" id="RHEA-COMP:12069"/>
        <dbReference type="ChEBI" id="CHEBI:65314"/>
        <dbReference type="ChEBI" id="CHEBI:65315"/>
    </reaction>
</comment>
<reference evidence="8 9" key="1">
    <citation type="journal article" date="2010" name="Appl. Environ. Microbiol.">
        <title>Targeted chromosomal knockouts in Mycoplasma pneumoniae.</title>
        <authorList>
            <person name="Krishnakumar R."/>
            <person name="Assad-Garcia N."/>
            <person name="Benders G.A."/>
            <person name="Phan Q."/>
            <person name="Montague M.G."/>
            <person name="Glass J.I."/>
        </authorList>
    </citation>
    <scope>NUCLEOTIDE SEQUENCE [LARGE SCALE GENOMIC DNA]</scope>
    <source>
        <strain evidence="9">ATCC 15531 / DSM 22911 / NBRC 14401 / NCTC 10119 / FH</strain>
    </source>
</reference>
<dbReference type="PANTHER" id="PTHR21600">
    <property type="entry name" value="MITOCHONDRIAL RNA PSEUDOURIDINE SYNTHASE"/>
    <property type="match status" value="1"/>
</dbReference>
<dbReference type="EMBL" id="CP002077">
    <property type="protein sequence ID" value="ADK87153.1"/>
    <property type="molecule type" value="Genomic_DNA"/>
</dbReference>
<dbReference type="GO" id="GO:0000455">
    <property type="term" value="P:enzyme-directed rRNA pseudouridine synthesis"/>
    <property type="evidence" value="ECO:0007669"/>
    <property type="project" value="TreeGrafter"/>
</dbReference>
<accession>A0A0H3DN76</accession>
<evidence type="ECO:0000256" key="5">
    <source>
        <dbReference type="PROSITE-ProRule" id="PRU00182"/>
    </source>
</evidence>
<keyword evidence="3 6" id="KW-0413">Isomerase</keyword>
<evidence type="ECO:0000256" key="4">
    <source>
        <dbReference type="PIRSR" id="PIRSR606225-1"/>
    </source>
</evidence>
<dbReference type="PROSITE" id="PS50889">
    <property type="entry name" value="S4"/>
    <property type="match status" value="1"/>
</dbReference>
<name>A0A0H3DN76_MYCPB</name>
<keyword evidence="5" id="KW-0694">RNA-binding</keyword>
<sequence length="326" mass="37267">MSTAKFVVPKAVENVRIEKFCLKLLPNIKLSQFFKLLRLGKVLLNNTKAKLGQRVSSGDTIVFQFAIEPYLHNHSEVVDLTQVQDDLQVIFEDEQLIVVDKPAGVVCQPDAKHELFNLANSLLKHCGYNQYFKNSLSFIPRFAHRIDRNTCGLVIGAKTNQALQELEAVFRHNLLMKQYQGLVFGPFNFKGTQKAYWAKDAYQALVTVKAKPFPNAKPITTIFENSKYLTKLDLSLLTIRLVSGKTHQIRACLNLLNTQLVGDRKYQLLQFKNRNRDFKHQALHATNLSFAQLDKQKFPLLANYSQRQFKSQLVPWFASLIKGVSI</sequence>
<dbReference type="CDD" id="cd02869">
    <property type="entry name" value="PseudoU_synth_RluA_like"/>
    <property type="match status" value="1"/>
</dbReference>
<dbReference type="PATRIC" id="fig|722438.3.peg.623"/>
<proteinExistence type="inferred from homology"/>
<dbReference type="Pfam" id="PF01479">
    <property type="entry name" value="S4"/>
    <property type="match status" value="1"/>
</dbReference>
<dbReference type="AlphaFoldDB" id="A0A0H3DN76"/>
<dbReference type="NCBIfam" id="TIGR00005">
    <property type="entry name" value="rluA_subfam"/>
    <property type="match status" value="1"/>
</dbReference>
<dbReference type="InterPro" id="IPR020103">
    <property type="entry name" value="PsdUridine_synth_cat_dom_sf"/>
</dbReference>
<dbReference type="InterPro" id="IPR036986">
    <property type="entry name" value="S4_RNA-bd_sf"/>
</dbReference>
<protein>
    <recommendedName>
        <fullName evidence="6">Pseudouridine synthase</fullName>
        <ecNumber evidence="6">5.4.99.-</ecNumber>
    </recommendedName>
</protein>
<dbReference type="Pfam" id="PF00849">
    <property type="entry name" value="PseudoU_synth_2"/>
    <property type="match status" value="1"/>
</dbReference>
<dbReference type="GO" id="GO:0120159">
    <property type="term" value="F:rRNA pseudouridine synthase activity"/>
    <property type="evidence" value="ECO:0007669"/>
    <property type="project" value="UniProtKB-ARBA"/>
</dbReference>
<dbReference type="InterPro" id="IPR006224">
    <property type="entry name" value="PsdUridine_synth_RluA-like_CS"/>
</dbReference>
<evidence type="ECO:0000259" key="7">
    <source>
        <dbReference type="SMART" id="SM00363"/>
    </source>
</evidence>
<evidence type="ECO:0000256" key="6">
    <source>
        <dbReference type="RuleBase" id="RU362028"/>
    </source>
</evidence>
<dbReference type="InterPro" id="IPR006145">
    <property type="entry name" value="PsdUridine_synth_RsuA/RluA"/>
</dbReference>
<dbReference type="InterPro" id="IPR002942">
    <property type="entry name" value="S4_RNA-bd"/>
</dbReference>
<evidence type="ECO:0000313" key="8">
    <source>
        <dbReference type="EMBL" id="ADK87153.1"/>
    </source>
</evidence>
<dbReference type="HOGENOM" id="CLU_016902_4_1_14"/>
<dbReference type="Proteomes" id="UP000007756">
    <property type="component" value="Chromosome"/>
</dbReference>
<feature type="active site" evidence="4">
    <location>
        <position position="147"/>
    </location>
</feature>
<dbReference type="GO" id="GO:0003723">
    <property type="term" value="F:RNA binding"/>
    <property type="evidence" value="ECO:0007669"/>
    <property type="project" value="UniProtKB-KW"/>
</dbReference>
<dbReference type="Gene3D" id="3.10.290.10">
    <property type="entry name" value="RNA-binding S4 domain"/>
    <property type="match status" value="1"/>
</dbReference>
<comment type="similarity">
    <text evidence="2 6">Belongs to the pseudouridine synthase RluA family.</text>
</comment>
<dbReference type="KEGG" id="mpj:MPNE_0646"/>
<dbReference type="PaxDb" id="722438-MPNE_0646"/>
<evidence type="ECO:0000256" key="2">
    <source>
        <dbReference type="ARBA" id="ARBA00010876"/>
    </source>
</evidence>
<gene>
    <name evidence="8" type="ordered locus">MPNE_0646</name>
</gene>
<dbReference type="PROSITE" id="PS01129">
    <property type="entry name" value="PSI_RLU"/>
    <property type="match status" value="1"/>
</dbReference>
<evidence type="ECO:0000256" key="3">
    <source>
        <dbReference type="ARBA" id="ARBA00023235"/>
    </source>
</evidence>
<dbReference type="STRING" id="722438.F539_03105"/>
<dbReference type="RefSeq" id="WP_010874905.1">
    <property type="nucleotide sequence ID" value="NZ_CP010546.1"/>
</dbReference>
<dbReference type="InterPro" id="IPR050188">
    <property type="entry name" value="RluA_PseudoU_synthase"/>
</dbReference>
<dbReference type="eggNOG" id="COG0564">
    <property type="taxonomic scope" value="Bacteria"/>
</dbReference>
<dbReference type="EC" id="5.4.99.-" evidence="6"/>
<dbReference type="SUPFAM" id="SSF55120">
    <property type="entry name" value="Pseudouridine synthase"/>
    <property type="match status" value="1"/>
</dbReference>